<reference evidence="1 2" key="1">
    <citation type="submission" date="2021-06" db="EMBL/GenBank/DDBJ databases">
        <title>Caerostris extrusa draft genome.</title>
        <authorList>
            <person name="Kono N."/>
            <person name="Arakawa K."/>
        </authorList>
    </citation>
    <scope>NUCLEOTIDE SEQUENCE [LARGE SCALE GENOMIC DNA]</scope>
</reference>
<dbReference type="AlphaFoldDB" id="A0AAV4TTX2"/>
<evidence type="ECO:0000313" key="2">
    <source>
        <dbReference type="Proteomes" id="UP001054945"/>
    </source>
</evidence>
<gene>
    <name evidence="1" type="ORF">CEXT_44701</name>
</gene>
<proteinExistence type="predicted"/>
<evidence type="ECO:0000313" key="1">
    <source>
        <dbReference type="EMBL" id="GIY48896.1"/>
    </source>
</evidence>
<organism evidence="1 2">
    <name type="scientific">Caerostris extrusa</name>
    <name type="common">Bark spider</name>
    <name type="synonym">Caerostris bankana</name>
    <dbReference type="NCBI Taxonomy" id="172846"/>
    <lineage>
        <taxon>Eukaryota</taxon>
        <taxon>Metazoa</taxon>
        <taxon>Ecdysozoa</taxon>
        <taxon>Arthropoda</taxon>
        <taxon>Chelicerata</taxon>
        <taxon>Arachnida</taxon>
        <taxon>Araneae</taxon>
        <taxon>Araneomorphae</taxon>
        <taxon>Entelegynae</taxon>
        <taxon>Araneoidea</taxon>
        <taxon>Araneidae</taxon>
        <taxon>Caerostris</taxon>
    </lineage>
</organism>
<name>A0AAV4TTX2_CAEEX</name>
<comment type="caution">
    <text evidence="1">The sequence shown here is derived from an EMBL/GenBank/DDBJ whole genome shotgun (WGS) entry which is preliminary data.</text>
</comment>
<sequence length="82" mass="9155">MSKPSKRNIGSSVVECSPATRATRFRFPADDRFLPFFQPADRTIFSAQRNFHAAMHFSVENPRDGALVDRVVECSPATRASP</sequence>
<protein>
    <submittedName>
        <fullName evidence="1">Uncharacterized protein</fullName>
    </submittedName>
</protein>
<dbReference type="EMBL" id="BPLR01011772">
    <property type="protein sequence ID" value="GIY48896.1"/>
    <property type="molecule type" value="Genomic_DNA"/>
</dbReference>
<dbReference type="Proteomes" id="UP001054945">
    <property type="component" value="Unassembled WGS sequence"/>
</dbReference>
<keyword evidence="2" id="KW-1185">Reference proteome</keyword>
<accession>A0AAV4TTX2</accession>